<keyword evidence="2" id="KW-1185">Reference proteome</keyword>
<gene>
    <name evidence="1" type="ORF">ACFO3O_11395</name>
</gene>
<sequence>MKNVLQIILIIIPLLSNAQFDFDDKDWENKTIGFGCGVGGSMTDLTVEFHFLFSTKDFDGIKKKLESKIPGEKFLASFTLEKLKKKKELDLTESELKKINEIKMLTELVPVCSGCTYWKTVPINELWNKKHPIYKSAESWFKLYYKMNYKNK</sequence>
<reference evidence="2" key="1">
    <citation type="journal article" date="2019" name="Int. J. Syst. Evol. Microbiol.">
        <title>The Global Catalogue of Microorganisms (GCM) 10K type strain sequencing project: providing services to taxonomists for standard genome sequencing and annotation.</title>
        <authorList>
            <consortium name="The Broad Institute Genomics Platform"/>
            <consortium name="The Broad Institute Genome Sequencing Center for Infectious Disease"/>
            <person name="Wu L."/>
            <person name="Ma J."/>
        </authorList>
    </citation>
    <scope>NUCLEOTIDE SEQUENCE [LARGE SCALE GENOMIC DNA]</scope>
    <source>
        <strain evidence="2">YJ-61-S</strain>
    </source>
</reference>
<organism evidence="1 2">
    <name type="scientific">Dokdonia ponticola</name>
    <dbReference type="NCBI Taxonomy" id="2041041"/>
    <lineage>
        <taxon>Bacteria</taxon>
        <taxon>Pseudomonadati</taxon>
        <taxon>Bacteroidota</taxon>
        <taxon>Flavobacteriia</taxon>
        <taxon>Flavobacteriales</taxon>
        <taxon>Flavobacteriaceae</taxon>
        <taxon>Dokdonia</taxon>
    </lineage>
</organism>
<dbReference type="RefSeq" id="WP_379978849.1">
    <property type="nucleotide sequence ID" value="NZ_JBHSFV010000006.1"/>
</dbReference>
<dbReference type="Proteomes" id="UP001596043">
    <property type="component" value="Unassembled WGS sequence"/>
</dbReference>
<evidence type="ECO:0000313" key="1">
    <source>
        <dbReference type="EMBL" id="MFC4634516.1"/>
    </source>
</evidence>
<proteinExistence type="predicted"/>
<name>A0ABV9HYU6_9FLAO</name>
<protein>
    <submittedName>
        <fullName evidence="1">Uncharacterized protein</fullName>
    </submittedName>
</protein>
<accession>A0ABV9HYU6</accession>
<dbReference type="EMBL" id="JBHSFV010000006">
    <property type="protein sequence ID" value="MFC4634516.1"/>
    <property type="molecule type" value="Genomic_DNA"/>
</dbReference>
<comment type="caution">
    <text evidence="1">The sequence shown here is derived from an EMBL/GenBank/DDBJ whole genome shotgun (WGS) entry which is preliminary data.</text>
</comment>
<evidence type="ECO:0000313" key="2">
    <source>
        <dbReference type="Proteomes" id="UP001596043"/>
    </source>
</evidence>